<organism evidence="1">
    <name type="scientific">Rhipicephalus sanguineus</name>
    <name type="common">Brown dog tick</name>
    <name type="synonym">Ixodes sanguineus</name>
    <dbReference type="NCBI Taxonomy" id="34632"/>
    <lineage>
        <taxon>Eukaryota</taxon>
        <taxon>Metazoa</taxon>
        <taxon>Ecdysozoa</taxon>
        <taxon>Arthropoda</taxon>
        <taxon>Chelicerata</taxon>
        <taxon>Arachnida</taxon>
        <taxon>Acari</taxon>
        <taxon>Parasitiformes</taxon>
        <taxon>Ixodida</taxon>
        <taxon>Ixodoidea</taxon>
        <taxon>Ixodidae</taxon>
        <taxon>Rhipicephalinae</taxon>
        <taxon>Rhipicephalus</taxon>
        <taxon>Rhipicephalus</taxon>
    </lineage>
</organism>
<dbReference type="EMBL" id="EZ406142">
    <property type="protein sequence ID" value="ACX53939.1"/>
    <property type="molecule type" value="mRNA"/>
</dbReference>
<sequence>MQFGILKKHVHVSVMKLLGFIVMILATVRDITGQEWYAAESQPSEYSSAAANRGLKTFCYYIRRVGWQLQYAYYPDGTPCLYRIWPRKVGYCLHGRCTAQVAPIEVPCDGVYRSPGYATSCTYTCTQGYRSFNMPYHNGTPCLNINSYGRRVGAAGLCSQGICKSIYDPTPEEDKLTHPQSLLKCPEREHTGRNILTSCYHYCQRDGFWFTGYFDSKPSSGCNLRNPTPEQPLGWCCRGNCIKNVQLSTIKLTSLQEMA</sequence>
<reference evidence="1" key="2">
    <citation type="journal article" date="2013" name="Ticks Tick Borne Dis.">
        <title>Proteome of Rhipicephalus sanguineus tick saliva induced by the secretagogues pilocarpine and dopamine.</title>
        <authorList>
            <person name="Oliveira C.J."/>
            <person name="Anatriello E."/>
            <person name="de Miranda-Santos I.K."/>
            <person name="Francischetti I.M."/>
            <person name="Sa-Nunes A."/>
            <person name="Ferreira B.R."/>
            <person name="Ribeiro J.M."/>
        </authorList>
    </citation>
    <scope>NUCLEOTIDE SEQUENCE</scope>
    <source>
        <tissue evidence="1">Salivary glands</tissue>
    </source>
</reference>
<evidence type="ECO:0000313" key="1">
    <source>
        <dbReference type="EMBL" id="ACX53939.1"/>
    </source>
</evidence>
<dbReference type="AlphaFoldDB" id="C9W1J2"/>
<accession>C9W1J2</accession>
<protein>
    <submittedName>
        <fullName evidence="1">Hypothetical secreted protein</fullName>
    </submittedName>
</protein>
<name>C9W1J2_RHISA</name>
<reference evidence="1" key="1">
    <citation type="journal article" date="2010" name="BMC Genomics">
        <title>An insight into the sialotranscriptome of the brown dog tick, Rhipicephalus sanguineus.</title>
        <authorList>
            <person name="Anatriello E."/>
            <person name="Ribeiro J.M."/>
            <person name="de Miranda-Santos I.K."/>
            <person name="Brandao L.G."/>
            <person name="Anderson J.M."/>
            <person name="Valenzuela J.G."/>
            <person name="Maruyama S.R."/>
            <person name="Silva J.S."/>
            <person name="Ferreira B.R."/>
        </authorList>
    </citation>
    <scope>NUCLEOTIDE SEQUENCE</scope>
    <source>
        <tissue evidence="1">Salivary glands</tissue>
    </source>
</reference>
<proteinExistence type="evidence at transcript level"/>
<dbReference type="VEuPathDB" id="VectorBase:RSAN_041631"/>
<dbReference type="OrthoDB" id="10438638at2759"/>